<organism evidence="3 4">
    <name type="scientific">Rhodonellum ikkaensis</name>
    <dbReference type="NCBI Taxonomy" id="336829"/>
    <lineage>
        <taxon>Bacteria</taxon>
        <taxon>Pseudomonadati</taxon>
        <taxon>Bacteroidota</taxon>
        <taxon>Cytophagia</taxon>
        <taxon>Cytophagales</taxon>
        <taxon>Cytophagaceae</taxon>
        <taxon>Rhodonellum</taxon>
    </lineage>
</organism>
<evidence type="ECO:0000256" key="1">
    <source>
        <dbReference type="SAM" id="SignalP"/>
    </source>
</evidence>
<dbReference type="InterPro" id="IPR029062">
    <property type="entry name" value="Class_I_gatase-like"/>
</dbReference>
<evidence type="ECO:0000259" key="2">
    <source>
        <dbReference type="Pfam" id="PF06283"/>
    </source>
</evidence>
<feature type="chain" id="PRO_5046021081" evidence="1">
    <location>
        <begin position="36"/>
        <end position="350"/>
    </location>
</feature>
<proteinExistence type="predicted"/>
<dbReference type="PROSITE" id="PS51257">
    <property type="entry name" value="PROKAR_LIPOPROTEIN"/>
    <property type="match status" value="1"/>
</dbReference>
<accession>A0A1H3QKD6</accession>
<dbReference type="EMBL" id="FNQC01000006">
    <property type="protein sequence ID" value="SDZ13780.1"/>
    <property type="molecule type" value="Genomic_DNA"/>
</dbReference>
<keyword evidence="4" id="KW-1185">Reference proteome</keyword>
<name>A0A1H3QKD6_9BACT</name>
<reference evidence="3 4" key="1">
    <citation type="submission" date="2016-10" db="EMBL/GenBank/DDBJ databases">
        <authorList>
            <person name="Varghese N."/>
            <person name="Submissions S."/>
        </authorList>
    </citation>
    <scope>NUCLEOTIDE SEQUENCE [LARGE SCALE GENOMIC DNA]</scope>
    <source>
        <strain evidence="3 4">DSM 17997</strain>
    </source>
</reference>
<evidence type="ECO:0000313" key="3">
    <source>
        <dbReference type="EMBL" id="SDZ13780.1"/>
    </source>
</evidence>
<dbReference type="Gene3D" id="3.40.50.880">
    <property type="match status" value="1"/>
</dbReference>
<keyword evidence="1" id="KW-0732">Signal</keyword>
<dbReference type="Proteomes" id="UP000199663">
    <property type="component" value="Unassembled WGS sequence"/>
</dbReference>
<sequence>MTTRFFQSITFQPNSSIRFLMAFAMAIFFTLACQAQKDVQWLQFEGKEGPGKGKHIVLISGDDEYRSEESMPMLGKLLAQHYGFKCTVLFPIDPETGDVVPSYQNNIPGLEHLATADLMILLTRFRELDDKQTQYFEDYLKASKPIIGMRTSTHAFHYSKNKTSPFAKYGFESKVKDWTGGFGQKILGETWVAHHGDHGKEGTRALIDGPAQLADHPILRGVKDIWVASDVYTVKNLIPEAKVLVYGQPTKGMTADTPLNWEKAVMPIAWTKEYQIEGGQKGKVFTTTMGASVDLESADLRRLIVNATFWSLDMPDKITEDMNVSIVGNYHPTPFGFGTFRKGMRVSDFK</sequence>
<dbReference type="RefSeq" id="WP_019597431.1">
    <property type="nucleotide sequence ID" value="NZ_FNQC01000006.1"/>
</dbReference>
<feature type="domain" description="ThuA-like" evidence="2">
    <location>
        <begin position="111"/>
        <end position="310"/>
    </location>
</feature>
<feature type="signal peptide" evidence="1">
    <location>
        <begin position="1"/>
        <end position="35"/>
    </location>
</feature>
<dbReference type="SUPFAM" id="SSF52317">
    <property type="entry name" value="Class I glutamine amidotransferase-like"/>
    <property type="match status" value="1"/>
</dbReference>
<dbReference type="Pfam" id="PF06283">
    <property type="entry name" value="ThuA"/>
    <property type="match status" value="1"/>
</dbReference>
<evidence type="ECO:0000313" key="4">
    <source>
        <dbReference type="Proteomes" id="UP000199663"/>
    </source>
</evidence>
<gene>
    <name evidence="3" type="ORF">SAMN05444412_106155</name>
</gene>
<comment type="caution">
    <text evidence="3">The sequence shown here is derived from an EMBL/GenBank/DDBJ whole genome shotgun (WGS) entry which is preliminary data.</text>
</comment>
<dbReference type="InterPro" id="IPR029010">
    <property type="entry name" value="ThuA-like"/>
</dbReference>
<protein>
    <submittedName>
        <fullName evidence="3">Trehalose utilisation</fullName>
    </submittedName>
</protein>